<gene>
    <name evidence="1" type="ORF">Gotri_004044</name>
</gene>
<reference evidence="1 2" key="1">
    <citation type="journal article" date="2019" name="Genome Biol. Evol.">
        <title>Insights into the evolution of the New World diploid cottons (Gossypium, subgenus Houzingenia) based on genome sequencing.</title>
        <authorList>
            <person name="Grover C.E."/>
            <person name="Arick M.A. 2nd"/>
            <person name="Thrash A."/>
            <person name="Conover J.L."/>
            <person name="Sanders W.S."/>
            <person name="Peterson D.G."/>
            <person name="Frelichowski J.E."/>
            <person name="Scheffler J.A."/>
            <person name="Scheffler B.E."/>
            <person name="Wendel J.F."/>
        </authorList>
    </citation>
    <scope>NUCLEOTIDE SEQUENCE [LARGE SCALE GENOMIC DNA]</scope>
    <source>
        <strain evidence="1">8</strain>
        <tissue evidence="1">Leaf</tissue>
    </source>
</reference>
<protein>
    <submittedName>
        <fullName evidence="1">Uncharacterized protein</fullName>
    </submittedName>
</protein>
<evidence type="ECO:0000313" key="2">
    <source>
        <dbReference type="Proteomes" id="UP000593568"/>
    </source>
</evidence>
<comment type="caution">
    <text evidence="1">The sequence shown here is derived from an EMBL/GenBank/DDBJ whole genome shotgun (WGS) entry which is preliminary data.</text>
</comment>
<name>A0A7J9F5I6_9ROSI</name>
<keyword evidence="2" id="KW-1185">Reference proteome</keyword>
<dbReference type="Proteomes" id="UP000593568">
    <property type="component" value="Unassembled WGS sequence"/>
</dbReference>
<accession>A0A7J9F5I6</accession>
<dbReference type="AlphaFoldDB" id="A0A7J9F5I6"/>
<organism evidence="1 2">
    <name type="scientific">Gossypium trilobum</name>
    <dbReference type="NCBI Taxonomy" id="34281"/>
    <lineage>
        <taxon>Eukaryota</taxon>
        <taxon>Viridiplantae</taxon>
        <taxon>Streptophyta</taxon>
        <taxon>Embryophyta</taxon>
        <taxon>Tracheophyta</taxon>
        <taxon>Spermatophyta</taxon>
        <taxon>Magnoliopsida</taxon>
        <taxon>eudicotyledons</taxon>
        <taxon>Gunneridae</taxon>
        <taxon>Pentapetalae</taxon>
        <taxon>rosids</taxon>
        <taxon>malvids</taxon>
        <taxon>Malvales</taxon>
        <taxon>Malvaceae</taxon>
        <taxon>Malvoideae</taxon>
        <taxon>Gossypium</taxon>
    </lineage>
</organism>
<proteinExistence type="predicted"/>
<dbReference type="EMBL" id="JABEZW010000011">
    <property type="protein sequence ID" value="MBA0779845.1"/>
    <property type="molecule type" value="Genomic_DNA"/>
</dbReference>
<sequence length="36" mass="3934">MVLTWLQSTNFGNMNGKGMEPALITLTIPLRTSSLP</sequence>
<evidence type="ECO:0000313" key="1">
    <source>
        <dbReference type="EMBL" id="MBA0779845.1"/>
    </source>
</evidence>